<organism evidence="2 3">
    <name type="scientific">Micromonospora siamensis</name>
    <dbReference type="NCBI Taxonomy" id="299152"/>
    <lineage>
        <taxon>Bacteria</taxon>
        <taxon>Bacillati</taxon>
        <taxon>Actinomycetota</taxon>
        <taxon>Actinomycetes</taxon>
        <taxon>Micromonosporales</taxon>
        <taxon>Micromonosporaceae</taxon>
        <taxon>Micromonospora</taxon>
    </lineage>
</organism>
<sequence length="137" mass="14573">MARFGGPADPLIPSPVPSSPTAAGSPAAVGAFRARPSRRPFAIIPPGYRRGMTDNDRVWRDEQKTPLEELDRAIARSTIDGQADDVTGNDAGEEAAFGHGPEAVDRGAGPQAERREMTDAERAYRPSTTGRTGPDTM</sequence>
<dbReference type="Proteomes" id="UP000198210">
    <property type="component" value="Chromosome I"/>
</dbReference>
<gene>
    <name evidence="2" type="ORF">GA0074704_2716</name>
</gene>
<accession>A0A1C5I179</accession>
<reference evidence="2 3" key="1">
    <citation type="submission" date="2016-06" db="EMBL/GenBank/DDBJ databases">
        <authorList>
            <person name="Kjaerup R.B."/>
            <person name="Dalgaard T.S."/>
            <person name="Juul-Madsen H.R."/>
        </authorList>
    </citation>
    <scope>NUCLEOTIDE SEQUENCE [LARGE SCALE GENOMIC DNA]</scope>
    <source>
        <strain evidence="2 3">DSM 45097</strain>
    </source>
</reference>
<proteinExistence type="predicted"/>
<name>A0A1C5I179_9ACTN</name>
<dbReference type="AlphaFoldDB" id="A0A1C5I179"/>
<keyword evidence="3" id="KW-1185">Reference proteome</keyword>
<evidence type="ECO:0000313" key="2">
    <source>
        <dbReference type="EMBL" id="SCG51939.1"/>
    </source>
</evidence>
<feature type="compositionally biased region" description="Low complexity" evidence="1">
    <location>
        <begin position="19"/>
        <end position="46"/>
    </location>
</feature>
<evidence type="ECO:0000313" key="3">
    <source>
        <dbReference type="Proteomes" id="UP000198210"/>
    </source>
</evidence>
<dbReference type="EMBL" id="LT607751">
    <property type="protein sequence ID" value="SCG51939.1"/>
    <property type="molecule type" value="Genomic_DNA"/>
</dbReference>
<evidence type="ECO:0000256" key="1">
    <source>
        <dbReference type="SAM" id="MobiDB-lite"/>
    </source>
</evidence>
<feature type="compositionally biased region" description="Basic and acidic residues" evidence="1">
    <location>
        <begin position="51"/>
        <end position="74"/>
    </location>
</feature>
<feature type="region of interest" description="Disordered" evidence="1">
    <location>
        <begin position="1"/>
        <end position="137"/>
    </location>
</feature>
<protein>
    <submittedName>
        <fullName evidence="2">Uncharacterized protein</fullName>
    </submittedName>
</protein>
<feature type="compositionally biased region" description="Basic and acidic residues" evidence="1">
    <location>
        <begin position="112"/>
        <end position="124"/>
    </location>
</feature>